<gene>
    <name evidence="2" type="ORF">Strvi_9472</name>
</gene>
<proteinExistence type="predicted"/>
<dbReference type="RefSeq" id="WP_014043658.1">
    <property type="nucleotide sequence ID" value="NC_015951.1"/>
</dbReference>
<feature type="domain" description="Asparagine synthetase" evidence="1">
    <location>
        <begin position="192"/>
        <end position="558"/>
    </location>
</feature>
<dbReference type="SUPFAM" id="SSF56235">
    <property type="entry name" value="N-terminal nucleophile aminohydrolases (Ntn hydrolases)"/>
    <property type="match status" value="1"/>
</dbReference>
<dbReference type="GO" id="GO:0006529">
    <property type="term" value="P:asparagine biosynthetic process"/>
    <property type="evidence" value="ECO:0007669"/>
    <property type="project" value="InterPro"/>
</dbReference>
<dbReference type="InterPro" id="IPR029055">
    <property type="entry name" value="Ntn_hydrolases_N"/>
</dbReference>
<evidence type="ECO:0000259" key="1">
    <source>
        <dbReference type="Pfam" id="PF00733"/>
    </source>
</evidence>
<organism evidence="2 3">
    <name type="scientific">Streptomyces violaceusniger (strain Tu 4113)</name>
    <dbReference type="NCBI Taxonomy" id="653045"/>
    <lineage>
        <taxon>Bacteria</taxon>
        <taxon>Bacillati</taxon>
        <taxon>Actinomycetota</taxon>
        <taxon>Actinomycetes</taxon>
        <taxon>Kitasatosporales</taxon>
        <taxon>Streptomycetaceae</taxon>
        <taxon>Streptomyces</taxon>
        <taxon>Streptomyces violaceusniger group</taxon>
    </lineage>
</organism>
<dbReference type="KEGG" id="svl:Strvi_9472"/>
<sequence>MRWITGRSGRTGPLRPHGGAELVGLDAWACGFESWQVRTVAQPQARVAIVGDCFATAGQLEAAPSLAAAGRWRELTRWPGSYLVVARVRATTAVLGDLAGLYPVYYHHNAGGVRWATAAAPLAAAHGQEPDPAMAAAAMVFPQPGLFPGRSLFAGVARVPPGCLLLLDQGRARVEPYEGEVAPLPLAEAAGQLRQTLGEAVSARLAAHPHASFDLAGLDSSTLACLGARERPVTAATFTDERLRNDDLAYATRTAAAVPGLTHHVVAGGPHTDYYTGIAENGGQPVTDAPNAYVVTAAMKDAALDVAHEHGSTLHFTGAAGDTVLGSSIVYLSDLLRERRWATAYAHARLHARTLRSSPREVLARARPAARRPLVEDLRRAAMVLRRPPQWWAPAASRPWGWATMLATADWLTPDARRLLAEELEHAADQWSGDTRRPEALAVFTDRQEVEQIGRDLAQFADAVYAVCGIHIAAPYLDNEVLRLCLAVPAEERAHPGSYKPLLRGMREVVPDFVLARTTKGLMNTVCFDGIRRHEGAIRDLLGPASRLAENGLLDPGRPGQSLERVRNGLPAPLGAIHLAVTVEAWWRGISSDAGTWWEVTRDEARAATA</sequence>
<protein>
    <submittedName>
        <fullName evidence="2">Asparagine synthase</fullName>
    </submittedName>
</protein>
<evidence type="ECO:0000313" key="2">
    <source>
        <dbReference type="EMBL" id="AEM88723.1"/>
    </source>
</evidence>
<keyword evidence="3" id="KW-1185">Reference proteome</keyword>
<dbReference type="EMBL" id="CP002995">
    <property type="protein sequence ID" value="AEM88723.1"/>
    <property type="molecule type" value="Genomic_DNA"/>
</dbReference>
<name>G2PH77_STRV4</name>
<dbReference type="HOGENOM" id="CLU_021410_1_0_11"/>
<dbReference type="Pfam" id="PF00733">
    <property type="entry name" value="Asn_synthase"/>
    <property type="match status" value="1"/>
</dbReference>
<dbReference type="InterPro" id="IPR001962">
    <property type="entry name" value="Asn_synthase"/>
</dbReference>
<dbReference type="AlphaFoldDB" id="G2PH77"/>
<dbReference type="GO" id="GO:0004066">
    <property type="term" value="F:asparagine synthase (glutamine-hydrolyzing) activity"/>
    <property type="evidence" value="ECO:0007669"/>
    <property type="project" value="InterPro"/>
</dbReference>
<accession>G2PH77</accession>
<dbReference type="SUPFAM" id="SSF52402">
    <property type="entry name" value="Adenine nucleotide alpha hydrolases-like"/>
    <property type="match status" value="1"/>
</dbReference>
<geneLocation type="plasmid" evidence="2 3">
    <name>pSTRVI01</name>
</geneLocation>
<dbReference type="Gene3D" id="3.40.50.620">
    <property type="entry name" value="HUPs"/>
    <property type="match status" value="2"/>
</dbReference>
<dbReference type="NCBIfam" id="NF033561">
    <property type="entry name" value="macrolact_Ik_Al"/>
    <property type="match status" value="1"/>
</dbReference>
<dbReference type="InterPro" id="IPR014729">
    <property type="entry name" value="Rossmann-like_a/b/a_fold"/>
</dbReference>
<dbReference type="Proteomes" id="UP000008703">
    <property type="component" value="Plasmid pSTRVI01"/>
</dbReference>
<reference evidence="2" key="1">
    <citation type="submission" date="2011-08" db="EMBL/GenBank/DDBJ databases">
        <title>Complete sequence of plasmid 1 of Streptomyces violaceusniger Tu 4113.</title>
        <authorList>
            <consortium name="US DOE Joint Genome Institute"/>
            <person name="Lucas S."/>
            <person name="Han J."/>
            <person name="Lapidus A."/>
            <person name="Cheng J.-F."/>
            <person name="Goodwin L."/>
            <person name="Pitluck S."/>
            <person name="Peters L."/>
            <person name="Ivanova N."/>
            <person name="Daligault H."/>
            <person name="Detter J.C."/>
            <person name="Han C."/>
            <person name="Tapia R."/>
            <person name="Land M."/>
            <person name="Hauser L."/>
            <person name="Kyrpides N."/>
            <person name="Ivanova N."/>
            <person name="Pagani I."/>
            <person name="Hagen A."/>
            <person name="Katz L."/>
            <person name="Fiedler H.-P."/>
            <person name="Keasling J."/>
            <person name="Fortman J."/>
            <person name="Woyke T."/>
        </authorList>
    </citation>
    <scope>NUCLEOTIDE SEQUENCE [LARGE SCALE GENOMIC DNA]</scope>
    <source>
        <strain evidence="2">Tu 4113</strain>
        <plasmid evidence="2">pSTRVI01</plasmid>
    </source>
</reference>
<keyword evidence="2" id="KW-0614">Plasmid</keyword>
<evidence type="ECO:0000313" key="3">
    <source>
        <dbReference type="Proteomes" id="UP000008703"/>
    </source>
</evidence>